<keyword evidence="6 8" id="KW-0368">Histidine biosynthesis</keyword>
<evidence type="ECO:0000313" key="10">
    <source>
        <dbReference type="EMBL" id="MCK6258067.1"/>
    </source>
</evidence>
<comment type="similarity">
    <text evidence="2 8">Belongs to the PHP hydrolase family. HisK subfamily.</text>
</comment>
<comment type="caution">
    <text evidence="10">The sequence shown here is derived from an EMBL/GenBank/DDBJ whole genome shotgun (WGS) entry which is preliminary data.</text>
</comment>
<accession>A0A9X1XBX0</accession>
<organism evidence="10 11">
    <name type="scientific">Fictibacillus marinisediminis</name>
    <dbReference type="NCBI Taxonomy" id="2878389"/>
    <lineage>
        <taxon>Bacteria</taxon>
        <taxon>Bacillati</taxon>
        <taxon>Bacillota</taxon>
        <taxon>Bacilli</taxon>
        <taxon>Bacillales</taxon>
        <taxon>Fictibacillaceae</taxon>
        <taxon>Fictibacillus</taxon>
    </lineage>
</organism>
<dbReference type="Proteomes" id="UP001139011">
    <property type="component" value="Unassembled WGS sequence"/>
</dbReference>
<evidence type="ECO:0000256" key="4">
    <source>
        <dbReference type="ARBA" id="ARBA00022605"/>
    </source>
</evidence>
<dbReference type="GO" id="GO:0005737">
    <property type="term" value="C:cytoplasm"/>
    <property type="evidence" value="ECO:0007669"/>
    <property type="project" value="TreeGrafter"/>
</dbReference>
<evidence type="ECO:0000313" key="11">
    <source>
        <dbReference type="Proteomes" id="UP001139011"/>
    </source>
</evidence>
<feature type="domain" description="PHP" evidence="9">
    <location>
        <begin position="6"/>
        <end position="215"/>
    </location>
</feature>
<dbReference type="PANTHER" id="PTHR21039">
    <property type="entry name" value="HISTIDINOL PHOSPHATASE-RELATED"/>
    <property type="match status" value="1"/>
</dbReference>
<dbReference type="CDD" id="cd12110">
    <property type="entry name" value="PHP_HisPPase_Hisj_like"/>
    <property type="match status" value="1"/>
</dbReference>
<evidence type="ECO:0000256" key="6">
    <source>
        <dbReference type="ARBA" id="ARBA00023102"/>
    </source>
</evidence>
<dbReference type="NCBIfam" id="TIGR01856">
    <property type="entry name" value="hisJ_fam"/>
    <property type="match status" value="1"/>
</dbReference>
<keyword evidence="5 8" id="KW-0378">Hydrolase</keyword>
<evidence type="ECO:0000256" key="5">
    <source>
        <dbReference type="ARBA" id="ARBA00022801"/>
    </source>
</evidence>
<dbReference type="EMBL" id="JAIWJX010000002">
    <property type="protein sequence ID" value="MCK6258067.1"/>
    <property type="molecule type" value="Genomic_DNA"/>
</dbReference>
<evidence type="ECO:0000256" key="2">
    <source>
        <dbReference type="ARBA" id="ARBA00009152"/>
    </source>
</evidence>
<dbReference type="Gene3D" id="3.20.20.140">
    <property type="entry name" value="Metal-dependent hydrolases"/>
    <property type="match status" value="1"/>
</dbReference>
<dbReference type="InterPro" id="IPR010140">
    <property type="entry name" value="Histidinol_P_phosphatase_HisJ"/>
</dbReference>
<dbReference type="InterPro" id="IPR004013">
    <property type="entry name" value="PHP_dom"/>
</dbReference>
<proteinExistence type="inferred from homology"/>
<name>A0A9X1XBX0_9BACL</name>
<dbReference type="Pfam" id="PF02811">
    <property type="entry name" value="PHP"/>
    <property type="match status" value="1"/>
</dbReference>
<comment type="catalytic activity">
    <reaction evidence="7 8">
        <text>L-histidinol phosphate + H2O = L-histidinol + phosphate</text>
        <dbReference type="Rhea" id="RHEA:14465"/>
        <dbReference type="ChEBI" id="CHEBI:15377"/>
        <dbReference type="ChEBI" id="CHEBI:43474"/>
        <dbReference type="ChEBI" id="CHEBI:57699"/>
        <dbReference type="ChEBI" id="CHEBI:57980"/>
        <dbReference type="EC" id="3.1.3.15"/>
    </reaction>
</comment>
<dbReference type="SUPFAM" id="SSF89550">
    <property type="entry name" value="PHP domain-like"/>
    <property type="match status" value="1"/>
</dbReference>
<evidence type="ECO:0000256" key="1">
    <source>
        <dbReference type="ARBA" id="ARBA00004970"/>
    </source>
</evidence>
<sequence length="278" mass="31561">MSTFYDGHVHTPYCPHGTADPLSLYIERAIELGLSGMTFTEHAPLPSGFIDPVPEKDSGMELSRLSSYLDELGAAKQYYRKAISINIGLEVDFIDGFEKETKDFLNEVGPRLDDAILSVHFIKQESSYFCIDYSEDMFGEMVRSFGSTDKVYSAYYKTLSKSITSDLGNYKPKRIGHMTLAQKFQKQYQTDQSYREEIRTILELIKLHGYELDYNGAGLFKPLCGESYPPHWVMEEAIKQKIPFVYGSDAHSAKGLGQGYDKLIHQELLSVPLSLQRK</sequence>
<gene>
    <name evidence="10" type="primary">hisJ</name>
    <name evidence="10" type="ORF">LCY76_15925</name>
</gene>
<evidence type="ECO:0000256" key="7">
    <source>
        <dbReference type="ARBA" id="ARBA00049158"/>
    </source>
</evidence>
<evidence type="ECO:0000256" key="3">
    <source>
        <dbReference type="ARBA" id="ARBA00013085"/>
    </source>
</evidence>
<dbReference type="PANTHER" id="PTHR21039:SF0">
    <property type="entry name" value="HISTIDINOL-PHOSPHATASE"/>
    <property type="match status" value="1"/>
</dbReference>
<dbReference type="EC" id="3.1.3.15" evidence="3 8"/>
<keyword evidence="4 8" id="KW-0028">Amino-acid biosynthesis</keyword>
<dbReference type="GO" id="GO:0004401">
    <property type="term" value="F:histidinol-phosphatase activity"/>
    <property type="evidence" value="ECO:0007669"/>
    <property type="project" value="UniProtKB-UniRule"/>
</dbReference>
<keyword evidence="11" id="KW-1185">Reference proteome</keyword>
<dbReference type="NCBIfam" id="NF005996">
    <property type="entry name" value="PRK08123.1"/>
    <property type="match status" value="1"/>
</dbReference>
<comment type="pathway">
    <text evidence="1 8">Amino-acid biosynthesis; L-histidine biosynthesis; L-histidine from 5-phospho-alpha-D-ribose 1-diphosphate: step 8/9.</text>
</comment>
<evidence type="ECO:0000259" key="9">
    <source>
        <dbReference type="Pfam" id="PF02811"/>
    </source>
</evidence>
<protein>
    <recommendedName>
        <fullName evidence="3 8">Histidinol-phosphatase</fullName>
        <shortName evidence="8">HolPase</shortName>
        <ecNumber evidence="3 8">3.1.3.15</ecNumber>
    </recommendedName>
</protein>
<evidence type="ECO:0000256" key="8">
    <source>
        <dbReference type="RuleBase" id="RU366003"/>
    </source>
</evidence>
<dbReference type="AlphaFoldDB" id="A0A9X1XBX0"/>
<dbReference type="RefSeq" id="WP_248253420.1">
    <property type="nucleotide sequence ID" value="NZ_JAIWJX010000002.1"/>
</dbReference>
<dbReference type="GO" id="GO:0000105">
    <property type="term" value="P:L-histidine biosynthetic process"/>
    <property type="evidence" value="ECO:0007669"/>
    <property type="project" value="UniProtKB-UniRule"/>
</dbReference>
<reference evidence="10" key="1">
    <citation type="submission" date="2021-09" db="EMBL/GenBank/DDBJ databases">
        <title>Genome analysis of Fictibacillus sp. KIGAM418 isolated from marine sediment.</title>
        <authorList>
            <person name="Seo M.-J."/>
            <person name="Cho E.-S."/>
            <person name="Hwang C.Y."/>
        </authorList>
    </citation>
    <scope>NUCLEOTIDE SEQUENCE</scope>
    <source>
        <strain evidence="10">KIGAM418</strain>
    </source>
</reference>
<dbReference type="InterPro" id="IPR016195">
    <property type="entry name" value="Pol/histidinol_Pase-like"/>
</dbReference>